<keyword evidence="9" id="KW-1185">Reference proteome</keyword>
<dbReference type="GO" id="GO:0005524">
    <property type="term" value="F:ATP binding"/>
    <property type="evidence" value="ECO:0007669"/>
    <property type="project" value="UniProtKB-KW"/>
</dbReference>
<dbReference type="EMBL" id="JARAOO010000008">
    <property type="protein sequence ID" value="KAJ7959593.1"/>
    <property type="molecule type" value="Genomic_DNA"/>
</dbReference>
<evidence type="ECO:0000256" key="1">
    <source>
        <dbReference type="ARBA" id="ARBA00004123"/>
    </source>
</evidence>
<dbReference type="GO" id="GO:0016787">
    <property type="term" value="F:hydrolase activity"/>
    <property type="evidence" value="ECO:0007669"/>
    <property type="project" value="UniProtKB-KW"/>
</dbReference>
<dbReference type="Gene3D" id="3.40.50.300">
    <property type="entry name" value="P-loop containing nucleotide triphosphate hydrolases"/>
    <property type="match status" value="1"/>
</dbReference>
<keyword evidence="5" id="KW-0067">ATP-binding</keyword>
<dbReference type="GO" id="GO:0080188">
    <property type="term" value="P:gene silencing by siRNA-directed DNA methylation"/>
    <property type="evidence" value="ECO:0007669"/>
    <property type="project" value="InterPro"/>
</dbReference>
<name>A0AAD7PL42_QUISA</name>
<dbReference type="InterPro" id="IPR027417">
    <property type="entry name" value="P-loop_NTPase"/>
</dbReference>
<comment type="subcellular location">
    <subcellularLocation>
        <location evidence="1">Nucleus</location>
    </subcellularLocation>
</comment>
<accession>A0AAD7PL42</accession>
<dbReference type="GO" id="GO:0005634">
    <property type="term" value="C:nucleus"/>
    <property type="evidence" value="ECO:0007669"/>
    <property type="project" value="UniProtKB-SubCell"/>
</dbReference>
<proteinExistence type="predicted"/>
<evidence type="ECO:0000256" key="3">
    <source>
        <dbReference type="ARBA" id="ARBA00022801"/>
    </source>
</evidence>
<feature type="region of interest" description="Disordered" evidence="7">
    <location>
        <begin position="343"/>
        <end position="364"/>
    </location>
</feature>
<feature type="compositionally biased region" description="Basic and acidic residues" evidence="7">
    <location>
        <begin position="343"/>
        <end position="356"/>
    </location>
</feature>
<organism evidence="8 9">
    <name type="scientific">Quillaja saponaria</name>
    <name type="common">Soap bark tree</name>
    <dbReference type="NCBI Taxonomy" id="32244"/>
    <lineage>
        <taxon>Eukaryota</taxon>
        <taxon>Viridiplantae</taxon>
        <taxon>Streptophyta</taxon>
        <taxon>Embryophyta</taxon>
        <taxon>Tracheophyta</taxon>
        <taxon>Spermatophyta</taxon>
        <taxon>Magnoliopsida</taxon>
        <taxon>eudicotyledons</taxon>
        <taxon>Gunneridae</taxon>
        <taxon>Pentapetalae</taxon>
        <taxon>rosids</taxon>
        <taxon>fabids</taxon>
        <taxon>Fabales</taxon>
        <taxon>Quillajaceae</taxon>
        <taxon>Quillaja</taxon>
    </lineage>
</organism>
<dbReference type="SUPFAM" id="SSF52540">
    <property type="entry name" value="P-loop containing nucleoside triphosphate hydrolases"/>
    <property type="match status" value="2"/>
</dbReference>
<evidence type="ECO:0000256" key="6">
    <source>
        <dbReference type="ARBA" id="ARBA00023242"/>
    </source>
</evidence>
<evidence type="ECO:0000313" key="9">
    <source>
        <dbReference type="Proteomes" id="UP001163823"/>
    </source>
</evidence>
<dbReference type="InterPro" id="IPR044567">
    <property type="entry name" value="CLSY/DRD1"/>
</dbReference>
<dbReference type="AlphaFoldDB" id="A0AAD7PL42"/>
<keyword evidence="3" id="KW-0378">Hydrolase</keyword>
<evidence type="ECO:0000256" key="4">
    <source>
        <dbReference type="ARBA" id="ARBA00022806"/>
    </source>
</evidence>
<keyword evidence="6" id="KW-0539">Nucleus</keyword>
<evidence type="ECO:0000313" key="8">
    <source>
        <dbReference type="EMBL" id="KAJ7959593.1"/>
    </source>
</evidence>
<evidence type="ECO:0000256" key="5">
    <source>
        <dbReference type="ARBA" id="ARBA00022840"/>
    </source>
</evidence>
<dbReference type="KEGG" id="qsa:O6P43_020150"/>
<dbReference type="PANTHER" id="PTHR45821">
    <property type="entry name" value="SNF2 DOMAIN-CONTAINING PROTEIN CLASSY 2-RELATED"/>
    <property type="match status" value="1"/>
</dbReference>
<dbReference type="CDD" id="cd18793">
    <property type="entry name" value="SF2_C_SNF"/>
    <property type="match status" value="1"/>
</dbReference>
<dbReference type="Proteomes" id="UP001163823">
    <property type="component" value="Chromosome 8"/>
</dbReference>
<dbReference type="PANTHER" id="PTHR45821:SF2">
    <property type="entry name" value="SNF2 DOMAIN-CONTAINING PROTEIN CLASSY 2"/>
    <property type="match status" value="1"/>
</dbReference>
<evidence type="ECO:0000256" key="2">
    <source>
        <dbReference type="ARBA" id="ARBA00022741"/>
    </source>
</evidence>
<dbReference type="GO" id="GO:0004386">
    <property type="term" value="F:helicase activity"/>
    <property type="evidence" value="ECO:0007669"/>
    <property type="project" value="UniProtKB-KW"/>
</dbReference>
<keyword evidence="2" id="KW-0547">Nucleotide-binding</keyword>
<evidence type="ECO:0000256" key="7">
    <source>
        <dbReference type="SAM" id="MobiDB-lite"/>
    </source>
</evidence>
<dbReference type="InterPro" id="IPR049730">
    <property type="entry name" value="SNF2/RAD54-like_C"/>
</dbReference>
<reference evidence="8" key="1">
    <citation type="journal article" date="2023" name="Science">
        <title>Elucidation of the pathway for biosynthesis of saponin adjuvants from the soapbark tree.</title>
        <authorList>
            <person name="Reed J."/>
            <person name="Orme A."/>
            <person name="El-Demerdash A."/>
            <person name="Owen C."/>
            <person name="Martin L.B.B."/>
            <person name="Misra R.C."/>
            <person name="Kikuchi S."/>
            <person name="Rejzek M."/>
            <person name="Martin A.C."/>
            <person name="Harkess A."/>
            <person name="Leebens-Mack J."/>
            <person name="Louveau T."/>
            <person name="Stephenson M.J."/>
            <person name="Osbourn A."/>
        </authorList>
    </citation>
    <scope>NUCLEOTIDE SEQUENCE</scope>
    <source>
        <strain evidence="8">S10</strain>
    </source>
</reference>
<comment type="caution">
    <text evidence="8">The sequence shown here is derived from an EMBL/GenBank/DDBJ whole genome shotgun (WGS) entry which is preliminary data.</text>
</comment>
<sequence>MNLDAHKLERNPCEDQHYQWGSSESCYALTDTKLLLKEFLGDVSWLLVASVLKQVAFNVRSVEKKIVYQVLGGDSESSSSYSNNNLSSVNFSIDNGMLVPFVARFVQEDNTEIHHAHASLEVEQSLGSELMNLRRSKCRNIQPDRYLVICIVSGLEVGFVRTRPYKIESWKEVIGHCHHLVCLASEQTAQKITLSVNKRTSGSFENNKISGSCEHTKISGSHEHTRSSGIRELYFTYHCRNNTRKAQRKGADLITFENYHLHPKVPDPDNYLEEISEISSRQYYNYGTPKMQKMNSLVLEDMGSLSAGAYKELIDSLLRNIDTSSTKEEPPITDQWEQFKAKNTEQKRKMEVHKNEEEDDEESSELEMLWREMELSLASSYLMEDTEGSNDATFAETVKKSSGLCQHEYGMDEEFGIFCFKCSIVSTEIKDIAPPFEKKCNEEDSEKKADKDEGLDLFTSHASSDTHLSEENDNVWALIPELRRKLHFHQKRAFEFLWKNIAGSMVPSLMEAESKKRGGCVVSHTPRAGKTFLIIAFLVSHLKLFPGKRPLVLAPKTTLYTCMCTAASRVILLDSEWNPSKTKQAIARAFRPGQQRMVYVYQLLATGTLEEDKYHRTTWKEWLSSMIFSEAFVEDPSRWQAEKIEDDILREMVAEDRSKSFHMIMKNEKASTS</sequence>
<gene>
    <name evidence="8" type="ORF">O6P43_020150</name>
</gene>
<protein>
    <submittedName>
        <fullName evidence="8">SNF2 domain-containing protein CLASSY</fullName>
    </submittedName>
</protein>
<keyword evidence="4" id="KW-0347">Helicase</keyword>